<evidence type="ECO:0000313" key="7">
    <source>
        <dbReference type="EMBL" id="KAA2284057.1"/>
    </source>
</evidence>
<dbReference type="InterPro" id="IPR036890">
    <property type="entry name" value="HATPase_C_sf"/>
</dbReference>
<evidence type="ECO:0000313" key="8">
    <source>
        <dbReference type="Proteomes" id="UP000322165"/>
    </source>
</evidence>
<evidence type="ECO:0000259" key="6">
    <source>
        <dbReference type="Pfam" id="PF07730"/>
    </source>
</evidence>
<dbReference type="Pfam" id="PF07730">
    <property type="entry name" value="HisKA_3"/>
    <property type="match status" value="1"/>
</dbReference>
<evidence type="ECO:0000256" key="4">
    <source>
        <dbReference type="SAM" id="Phobius"/>
    </source>
</evidence>
<keyword evidence="4" id="KW-1133">Transmembrane helix</keyword>
<dbReference type="Gene3D" id="3.30.565.10">
    <property type="entry name" value="Histidine kinase-like ATPase, C-terminal domain"/>
    <property type="match status" value="1"/>
</dbReference>
<dbReference type="Pfam" id="PF02518">
    <property type="entry name" value="HATPase_c"/>
    <property type="match status" value="1"/>
</dbReference>
<feature type="transmembrane region" description="Helical" evidence="4">
    <location>
        <begin position="163"/>
        <end position="185"/>
    </location>
</feature>
<dbReference type="GO" id="GO:0016020">
    <property type="term" value="C:membrane"/>
    <property type="evidence" value="ECO:0007669"/>
    <property type="project" value="InterPro"/>
</dbReference>
<evidence type="ECO:0000256" key="3">
    <source>
        <dbReference type="ARBA" id="ARBA00023012"/>
    </source>
</evidence>
<feature type="transmembrane region" description="Helical" evidence="4">
    <location>
        <begin position="36"/>
        <end position="55"/>
    </location>
</feature>
<dbReference type="CDD" id="cd16917">
    <property type="entry name" value="HATPase_UhpB-NarQ-NarX-like"/>
    <property type="match status" value="1"/>
</dbReference>
<dbReference type="GO" id="GO:0046983">
    <property type="term" value="F:protein dimerization activity"/>
    <property type="evidence" value="ECO:0007669"/>
    <property type="project" value="InterPro"/>
</dbReference>
<protein>
    <submittedName>
        <fullName evidence="7">Sensor histidine kinase</fullName>
    </submittedName>
</protein>
<dbReference type="Proteomes" id="UP000322165">
    <property type="component" value="Unassembled WGS sequence"/>
</dbReference>
<evidence type="ECO:0000259" key="5">
    <source>
        <dbReference type="Pfam" id="PF02518"/>
    </source>
</evidence>
<evidence type="ECO:0000256" key="1">
    <source>
        <dbReference type="ARBA" id="ARBA00022679"/>
    </source>
</evidence>
<dbReference type="EMBL" id="VUOD01000011">
    <property type="protein sequence ID" value="KAA2284057.1"/>
    <property type="molecule type" value="Genomic_DNA"/>
</dbReference>
<feature type="domain" description="Signal transduction histidine kinase subgroup 3 dimerisation and phosphoacceptor" evidence="6">
    <location>
        <begin position="216"/>
        <end position="278"/>
    </location>
</feature>
<feature type="transmembrane region" description="Helical" evidence="4">
    <location>
        <begin position="90"/>
        <end position="108"/>
    </location>
</feature>
<keyword evidence="1" id="KW-0808">Transferase</keyword>
<keyword evidence="4" id="KW-0812">Transmembrane</keyword>
<dbReference type="PANTHER" id="PTHR24421:SF59">
    <property type="entry name" value="OXYGEN SENSOR HISTIDINE KINASE NREB"/>
    <property type="match status" value="1"/>
</dbReference>
<dbReference type="GO" id="GO:0000155">
    <property type="term" value="F:phosphorelay sensor kinase activity"/>
    <property type="evidence" value="ECO:0007669"/>
    <property type="project" value="InterPro"/>
</dbReference>
<gene>
    <name evidence="7" type="ORF">F0415_11230</name>
</gene>
<dbReference type="InterPro" id="IPR003594">
    <property type="entry name" value="HATPase_dom"/>
</dbReference>
<feature type="domain" description="Histidine kinase/HSP90-like ATPase" evidence="5">
    <location>
        <begin position="315"/>
        <end position="401"/>
    </location>
</feature>
<comment type="caution">
    <text evidence="7">The sequence shown here is derived from an EMBL/GenBank/DDBJ whole genome shotgun (WGS) entry which is preliminary data.</text>
</comment>
<keyword evidence="3" id="KW-0902">Two-component regulatory system</keyword>
<name>A0A5B2Z846_9GAMM</name>
<reference evidence="7 8" key="2">
    <citation type="submission" date="2019-09" db="EMBL/GenBank/DDBJ databases">
        <authorList>
            <person name="Mazur A."/>
        </authorList>
    </citation>
    <scope>NUCLEOTIDE SEQUENCE [LARGE SCALE GENOMIC DNA]</scope>
    <source>
        <strain evidence="7 8">3729k</strain>
    </source>
</reference>
<dbReference type="InterPro" id="IPR011712">
    <property type="entry name" value="Sig_transdc_His_kin_sub3_dim/P"/>
</dbReference>
<feature type="transmembrane region" description="Helical" evidence="4">
    <location>
        <begin position="138"/>
        <end position="157"/>
    </location>
</feature>
<dbReference type="Gene3D" id="1.20.5.1930">
    <property type="match status" value="1"/>
</dbReference>
<feature type="transmembrane region" description="Helical" evidence="4">
    <location>
        <begin position="67"/>
        <end position="83"/>
    </location>
</feature>
<dbReference type="InterPro" id="IPR050482">
    <property type="entry name" value="Sensor_HK_TwoCompSys"/>
</dbReference>
<dbReference type="AlphaFoldDB" id="A0A5B2Z846"/>
<proteinExistence type="predicted"/>
<sequence length="404" mass="43789">MRVPEVTSCGFRLARPGGRPQACGMELRTLATAGSWLSPLSLAAYLAWAAVWLGLGHAVEHDPLRGWLARACAVVFLIGFMAEDRIGQSLGERGFVALALLMAASALAPVGLAPYAPAPILMVLLAAVLAARYEGRALWIWLLALNLAMGLVMWRTWQREHFILITIIGYSSFQLFAALVMRYAMRAERAGEALRAAHAELLATRSLLAEGARDRERLRLARDLHDVAGHKLTALKLNLAALARDPVAGADPRTALCVQLADELLADIRGVVQAMRRSDGVDLAAAIRALGECFPRPRLELELAEDARPANLQQAEALLRAVQEALVNAARHSQANTLWVVLRREDGRLRLDLRDDGRGAGELRPGNGLRGMRERLEAAGGGLQLRRTETGGVHLQAWLPAVAG</sequence>
<dbReference type="PANTHER" id="PTHR24421">
    <property type="entry name" value="NITRATE/NITRITE SENSOR PROTEIN NARX-RELATED"/>
    <property type="match status" value="1"/>
</dbReference>
<keyword evidence="4" id="KW-0472">Membrane</keyword>
<dbReference type="SUPFAM" id="SSF55874">
    <property type="entry name" value="ATPase domain of HSP90 chaperone/DNA topoisomerase II/histidine kinase"/>
    <property type="match status" value="1"/>
</dbReference>
<evidence type="ECO:0000256" key="2">
    <source>
        <dbReference type="ARBA" id="ARBA00022777"/>
    </source>
</evidence>
<organism evidence="7 8">
    <name type="scientific">Arenimonas fontis</name>
    <dbReference type="NCBI Taxonomy" id="2608255"/>
    <lineage>
        <taxon>Bacteria</taxon>
        <taxon>Pseudomonadati</taxon>
        <taxon>Pseudomonadota</taxon>
        <taxon>Gammaproteobacteria</taxon>
        <taxon>Lysobacterales</taxon>
        <taxon>Lysobacteraceae</taxon>
        <taxon>Arenimonas</taxon>
    </lineage>
</organism>
<accession>A0A5B2Z846</accession>
<keyword evidence="2 7" id="KW-0418">Kinase</keyword>
<reference evidence="7 8" key="1">
    <citation type="submission" date="2019-09" db="EMBL/GenBank/DDBJ databases">
        <title>Arenimonas chukotkensis sp. nov., a bacterium isolated from Chukotka hot spring, Arctic region, Russia.</title>
        <authorList>
            <person name="Zayulina K.S."/>
            <person name="Prokofeva M.I."/>
            <person name="Elcheninov A.G."/>
            <person name="Novikov A."/>
            <person name="Kochetkova T.V."/>
            <person name="Kublanov I.V."/>
        </authorList>
    </citation>
    <scope>NUCLEOTIDE SEQUENCE [LARGE SCALE GENOMIC DNA]</scope>
    <source>
        <strain evidence="7 8">3729k</strain>
    </source>
</reference>
<keyword evidence="8" id="KW-1185">Reference proteome</keyword>